<dbReference type="KEGG" id="ctai:NCTC12078_02165"/>
<reference evidence="1 2" key="1">
    <citation type="submission" date="2019-02" db="EMBL/GenBank/DDBJ databases">
        <authorList>
            <consortium name="Pathogen Informatics"/>
        </authorList>
    </citation>
    <scope>NUCLEOTIDE SEQUENCE [LARGE SCALE GENOMIC DNA]</scope>
    <source>
        <strain evidence="1 2">3012STDY6944375</strain>
    </source>
</reference>
<evidence type="ECO:0000313" key="1">
    <source>
        <dbReference type="EMBL" id="VFB04142.1"/>
    </source>
</evidence>
<dbReference type="RefSeq" id="WP_130914510.1">
    <property type="nucleotide sequence ID" value="NZ_LR215974.1"/>
</dbReference>
<evidence type="ECO:0008006" key="3">
    <source>
        <dbReference type="Google" id="ProtNLM"/>
    </source>
</evidence>
<dbReference type="Proteomes" id="UP000290013">
    <property type="component" value="Chromosome"/>
</dbReference>
<name>A0A4U8WCV2_9FLAO</name>
<accession>A0A4U8WCV2</accession>
<dbReference type="EMBL" id="LR215974">
    <property type="protein sequence ID" value="VFB04142.1"/>
    <property type="molecule type" value="Genomic_DNA"/>
</dbReference>
<gene>
    <name evidence="1" type="ORF">NCTC12078_02165</name>
</gene>
<evidence type="ECO:0000313" key="2">
    <source>
        <dbReference type="Proteomes" id="UP000290013"/>
    </source>
</evidence>
<proteinExistence type="predicted"/>
<protein>
    <recommendedName>
        <fullName evidence="3">Glycine zipper</fullName>
    </recommendedName>
</protein>
<organism evidence="1 2">
    <name type="scientific">Chryseobacterium taihuense</name>
    <dbReference type="NCBI Taxonomy" id="1141221"/>
    <lineage>
        <taxon>Bacteria</taxon>
        <taxon>Pseudomonadati</taxon>
        <taxon>Bacteroidota</taxon>
        <taxon>Flavobacteriia</taxon>
        <taxon>Flavobacteriales</taxon>
        <taxon>Weeksellaceae</taxon>
        <taxon>Chryseobacterium group</taxon>
        <taxon>Chryseobacterium</taxon>
    </lineage>
</organism>
<sequence length="344" mass="39416">MKKLLLFLMISEVSFAQKVELITLNQNIKDKKNFAKSLTLIDFRKDKTIGSITDKDQIAEIKFADENLSKYFEKWFLANNKTTGNNDIVIMLEELKAYNEQDKNKTFPYAKAKIKISGFLKRSDRYYFINRFDNVIVCNPKIVSHPEKYLAQQISDIISEFILVTYSGLVTSFYVPENEIRNYHDYLIKNNKAFIKTVLEDGIYTSFKTFYNQEPNYNYSLEKNRKGEVVRLKKDQVVVPFSEMYCYVENGIAYKLTPVGFDKMQKNDRGFYIHTSRVNLFSKSKTGGILVGAITGGVVGALIGAAIHSESNGRNGAVNGIGFRSTEESDVYIDLLTGAYIFER</sequence>
<dbReference type="AlphaFoldDB" id="A0A4U8WCV2"/>